<dbReference type="PROSITE" id="PS50294">
    <property type="entry name" value="WD_REPEATS_REGION"/>
    <property type="match status" value="1"/>
</dbReference>
<sequence>MESPMDRCFAEEGNSQDIVLEKQVFRSRVLECHVQLACSSQYCAFPLNGNELCICNIGINPVHQPLHLIGHHHSITAVSFGSKMNPLLVCSASHDYVIVWNLDECTKKALQGIAPCGIVIGTLLGIVLYVRFSPDDQTVAVCAGNRIYILNNEAVLAELEGHLAPVTAAEFCTWEKNMLISVSEDRSFKVWNCCTGVLIYQSAVLTAFPLLSLFIDEEKKQIITGCADGQLWIFSLISGHNYRCVVHINLKKEIERFYSKTGKSLQQLGSQLQECTMPTMKLLVKKILFLFYYISSAAVNARYLWIGSSTGLFIINLANFEIEAALHYKGMIPLNLTSLMRFKYLFSPSPDLILICSNYFNAGTKGTMKDQPLVFHNKIKSSGYTSAPHYDLKNAVLVDTLLAIHKSVGNLFTGDGEQLACGLADKSLLVFNSNLTGTPSVFSGHDGTINSVGWSHNKKWLVSASEDRTVRIWSVCNTEPALLLGKEMFQKSVRCAQFYYIDKFILLCCGAEFHLVNCYLDISKDDLKRYKQKSVCNLVQKFPMASTVEITSLSAVNDFYSYVVLAAGSNRALEVFDLNAGCSAAMIPDVQSRSVHQICQNKGSAFSTQQPEAYNLFMTTATGDGIKLWDLRTLRCERRFEGHTNRCHPCGIAISPCGRFIASGSEDKCAYIYEMHSSTFSHKLTGHTESVINVAFNPASAQVHFLLIYCL</sequence>
<feature type="transmembrane region" description="Helical" evidence="2">
    <location>
        <begin position="287"/>
        <end position="305"/>
    </location>
</feature>
<keyword evidence="2" id="KW-1133">Transmembrane helix</keyword>
<name>A0A7M4FI29_CROPO</name>
<keyword evidence="4" id="KW-1185">Reference proteome</keyword>
<keyword evidence="2" id="KW-0812">Transmembrane</keyword>
<dbReference type="Gene3D" id="2.130.10.10">
    <property type="entry name" value="YVTN repeat-like/Quinoprotein amine dehydrogenase"/>
    <property type="match status" value="3"/>
</dbReference>
<organism evidence="3 4">
    <name type="scientific">Crocodylus porosus</name>
    <name type="common">Saltwater crocodile</name>
    <name type="synonym">Estuarine crocodile</name>
    <dbReference type="NCBI Taxonomy" id="8502"/>
    <lineage>
        <taxon>Eukaryota</taxon>
        <taxon>Metazoa</taxon>
        <taxon>Chordata</taxon>
        <taxon>Craniata</taxon>
        <taxon>Vertebrata</taxon>
        <taxon>Euteleostomi</taxon>
        <taxon>Archelosauria</taxon>
        <taxon>Archosauria</taxon>
        <taxon>Crocodylia</taxon>
        <taxon>Longirostres</taxon>
        <taxon>Crocodylidae</taxon>
        <taxon>Crocodylus</taxon>
    </lineage>
</organism>
<gene>
    <name evidence="3" type="primary">WDR27</name>
</gene>
<dbReference type="Ensembl" id="ENSCPRT00005029198.1">
    <property type="protein sequence ID" value="ENSCPRP00005025019.1"/>
    <property type="gene ID" value="ENSCPRG00005017363.1"/>
</dbReference>
<dbReference type="PANTHER" id="PTHR44525">
    <property type="entry name" value="WD REPEAT-CONTAINING PROTEIN 27"/>
    <property type="match status" value="1"/>
</dbReference>
<dbReference type="Proteomes" id="UP000594220">
    <property type="component" value="Unplaced"/>
</dbReference>
<dbReference type="SUPFAM" id="SSF50998">
    <property type="entry name" value="Quinoprotein alcohol dehydrogenase-like"/>
    <property type="match status" value="1"/>
</dbReference>
<dbReference type="SMART" id="SM00320">
    <property type="entry name" value="WD40"/>
    <property type="match status" value="9"/>
</dbReference>
<reference evidence="3" key="1">
    <citation type="submission" date="2025-08" db="UniProtKB">
        <authorList>
            <consortium name="Ensembl"/>
        </authorList>
    </citation>
    <scope>IDENTIFICATION</scope>
</reference>
<dbReference type="GeneTree" id="ENSGT00390000012017"/>
<dbReference type="Pfam" id="PF00400">
    <property type="entry name" value="WD40"/>
    <property type="match status" value="3"/>
</dbReference>
<keyword evidence="1" id="KW-0853">WD repeat</keyword>
<evidence type="ECO:0000313" key="4">
    <source>
        <dbReference type="Proteomes" id="UP000594220"/>
    </source>
</evidence>
<evidence type="ECO:0000256" key="2">
    <source>
        <dbReference type="SAM" id="Phobius"/>
    </source>
</evidence>
<dbReference type="InterPro" id="IPR001680">
    <property type="entry name" value="WD40_rpt"/>
</dbReference>
<evidence type="ECO:0000313" key="3">
    <source>
        <dbReference type="Ensembl" id="ENSCPRP00005025019.1"/>
    </source>
</evidence>
<feature type="transmembrane region" description="Helical" evidence="2">
    <location>
        <begin position="197"/>
        <end position="215"/>
    </location>
</feature>
<dbReference type="PANTHER" id="PTHR44525:SF1">
    <property type="entry name" value="WD REPEAT-CONTAINING PROTEIN 27"/>
    <property type="match status" value="1"/>
</dbReference>
<evidence type="ECO:0000256" key="1">
    <source>
        <dbReference type="PROSITE-ProRule" id="PRU00221"/>
    </source>
</evidence>
<feature type="repeat" description="WD" evidence="1">
    <location>
        <begin position="442"/>
        <end position="475"/>
    </location>
</feature>
<proteinExistence type="predicted"/>
<dbReference type="GO" id="GO:0005654">
    <property type="term" value="C:nucleoplasm"/>
    <property type="evidence" value="ECO:0007669"/>
    <property type="project" value="Ensembl"/>
</dbReference>
<reference evidence="3" key="2">
    <citation type="submission" date="2025-09" db="UniProtKB">
        <authorList>
            <consortium name="Ensembl"/>
        </authorList>
    </citation>
    <scope>IDENTIFICATION</scope>
</reference>
<keyword evidence="2" id="KW-0472">Membrane</keyword>
<dbReference type="PROSITE" id="PS50082">
    <property type="entry name" value="WD_REPEATS_2"/>
    <property type="match status" value="2"/>
</dbReference>
<accession>A0A7M4FI29</accession>
<dbReference type="OMA" id="FAQFYYI"/>
<dbReference type="InterPro" id="IPR042411">
    <property type="entry name" value="WDR27"/>
</dbReference>
<dbReference type="InterPro" id="IPR011047">
    <property type="entry name" value="Quinoprotein_ADH-like_sf"/>
</dbReference>
<dbReference type="InterPro" id="IPR015943">
    <property type="entry name" value="WD40/YVTN_repeat-like_dom_sf"/>
</dbReference>
<dbReference type="AlphaFoldDB" id="A0A7M4FI29"/>
<feature type="repeat" description="WD" evidence="1">
    <location>
        <begin position="159"/>
        <end position="192"/>
    </location>
</feature>
<protein>
    <submittedName>
        <fullName evidence="3">WD repeat domain 27</fullName>
    </submittedName>
</protein>